<evidence type="ECO:0000313" key="2">
    <source>
        <dbReference type="Proteomes" id="UP000178023"/>
    </source>
</evidence>
<comment type="caution">
    <text evidence="1">The sequence shown here is derived from an EMBL/GenBank/DDBJ whole genome shotgun (WGS) entry which is preliminary data.</text>
</comment>
<accession>A0A1F8F3A9</accession>
<reference evidence="1 2" key="1">
    <citation type="journal article" date="2016" name="Nat. Commun.">
        <title>Thousands of microbial genomes shed light on interconnected biogeochemical processes in an aquifer system.</title>
        <authorList>
            <person name="Anantharaman K."/>
            <person name="Brown C.T."/>
            <person name="Hug L.A."/>
            <person name="Sharon I."/>
            <person name="Castelle C.J."/>
            <person name="Probst A.J."/>
            <person name="Thomas B.C."/>
            <person name="Singh A."/>
            <person name="Wilkins M.J."/>
            <person name="Karaoz U."/>
            <person name="Brodie E.L."/>
            <person name="Williams K.H."/>
            <person name="Hubbard S.S."/>
            <person name="Banfield J.F."/>
        </authorList>
    </citation>
    <scope>NUCLEOTIDE SEQUENCE [LARGE SCALE GENOMIC DNA]</scope>
</reference>
<sequence length="293" mass="31833">MTITLPQGGGRKGKTMRKTLFVLVVFVFVIGVVPVQAQGILRSGYMPSSPEGWYYYLTGNQVMMFQADNLNMVSQFMNQGRRAQYRRVTDDLVGYGSYVGLNGPQGFYPMYQCSSSGRRWERGIGTTIIMTAIGAVVGGKKGAAIGAAVGGGYALYKDSSCRTVQNSQIQIVGLESDGTMVVQPPMSQAPSRNGWDNVLRNQANSGGLLFGSQRGCLEQGLATLKNEGRNPLLVYQNGSRYVDLLPRQSECGDPDASYEAEVVSMVVVDGFTGTADHARRRPEGRDGLVLVWR</sequence>
<dbReference type="Proteomes" id="UP000178023">
    <property type="component" value="Unassembled WGS sequence"/>
</dbReference>
<gene>
    <name evidence="1" type="ORF">A2750_04380</name>
</gene>
<dbReference type="AlphaFoldDB" id="A0A1F8F3A9"/>
<proteinExistence type="predicted"/>
<evidence type="ECO:0000313" key="1">
    <source>
        <dbReference type="EMBL" id="OGN07617.1"/>
    </source>
</evidence>
<organism evidence="1 2">
    <name type="scientific">Candidatus Yanofskybacteria bacterium RIFCSPHIGHO2_01_FULL_45_42</name>
    <dbReference type="NCBI Taxonomy" id="1802671"/>
    <lineage>
        <taxon>Bacteria</taxon>
        <taxon>Candidatus Yanofskyibacteriota</taxon>
    </lineage>
</organism>
<name>A0A1F8F3A9_9BACT</name>
<dbReference type="EMBL" id="MGJL01000022">
    <property type="protein sequence ID" value="OGN07617.1"/>
    <property type="molecule type" value="Genomic_DNA"/>
</dbReference>
<protein>
    <submittedName>
        <fullName evidence="1">Uncharacterized protein</fullName>
    </submittedName>
</protein>